<feature type="region of interest" description="Disordered" evidence="4">
    <location>
        <begin position="393"/>
        <end position="428"/>
    </location>
</feature>
<accession>A0A1J7JMD0</accession>
<evidence type="ECO:0000313" key="7">
    <source>
        <dbReference type="EMBL" id="OIW34561.1"/>
    </source>
</evidence>
<gene>
    <name evidence="7" type="ORF">CONLIGDRAFT_562092</name>
</gene>
<feature type="compositionally biased region" description="Low complexity" evidence="4">
    <location>
        <begin position="86"/>
        <end position="97"/>
    </location>
</feature>
<dbReference type="Proteomes" id="UP000182658">
    <property type="component" value="Unassembled WGS sequence"/>
</dbReference>
<dbReference type="OrthoDB" id="5857104at2759"/>
<keyword evidence="2" id="KW-0378">Hydrolase</keyword>
<dbReference type="InParanoid" id="A0A1J7JMD0"/>
<evidence type="ECO:0000256" key="4">
    <source>
        <dbReference type="SAM" id="MobiDB-lite"/>
    </source>
</evidence>
<feature type="region of interest" description="Disordered" evidence="4">
    <location>
        <begin position="79"/>
        <end position="245"/>
    </location>
</feature>
<dbReference type="InterPro" id="IPR000330">
    <property type="entry name" value="SNF2_N"/>
</dbReference>
<keyword evidence="8" id="KW-1185">Reference proteome</keyword>
<dbReference type="GO" id="GO:0005524">
    <property type="term" value="F:ATP binding"/>
    <property type="evidence" value="ECO:0007669"/>
    <property type="project" value="InterPro"/>
</dbReference>
<dbReference type="SMART" id="SM00490">
    <property type="entry name" value="HELICc"/>
    <property type="match status" value="1"/>
</dbReference>
<feature type="compositionally biased region" description="Acidic residues" evidence="4">
    <location>
        <begin position="1"/>
        <end position="10"/>
    </location>
</feature>
<dbReference type="GO" id="GO:0016787">
    <property type="term" value="F:hydrolase activity"/>
    <property type="evidence" value="ECO:0007669"/>
    <property type="project" value="UniProtKB-KW"/>
</dbReference>
<dbReference type="Gene3D" id="3.40.50.300">
    <property type="entry name" value="P-loop containing nucleotide triphosphate hydrolases"/>
    <property type="match status" value="2"/>
</dbReference>
<evidence type="ECO:0000256" key="2">
    <source>
        <dbReference type="ARBA" id="ARBA00022801"/>
    </source>
</evidence>
<feature type="region of interest" description="Disordered" evidence="4">
    <location>
        <begin position="1"/>
        <end position="36"/>
    </location>
</feature>
<keyword evidence="3" id="KW-0067">ATP-binding</keyword>
<evidence type="ECO:0000259" key="6">
    <source>
        <dbReference type="PROSITE" id="PS51194"/>
    </source>
</evidence>
<dbReference type="InterPro" id="IPR038718">
    <property type="entry name" value="SNF2-like_sf"/>
</dbReference>
<dbReference type="Pfam" id="PF00176">
    <property type="entry name" value="SNF2-rel_dom"/>
    <property type="match status" value="1"/>
</dbReference>
<evidence type="ECO:0000256" key="1">
    <source>
        <dbReference type="ARBA" id="ARBA00022741"/>
    </source>
</evidence>
<feature type="non-terminal residue" evidence="7">
    <location>
        <position position="993"/>
    </location>
</feature>
<protein>
    <submittedName>
        <fullName evidence="7">Uncharacterized protein</fullName>
    </submittedName>
</protein>
<proteinExistence type="predicted"/>
<evidence type="ECO:0000256" key="3">
    <source>
        <dbReference type="ARBA" id="ARBA00022840"/>
    </source>
</evidence>
<dbReference type="CDD" id="cd18793">
    <property type="entry name" value="SF2_C_SNF"/>
    <property type="match status" value="1"/>
</dbReference>
<dbReference type="InterPro" id="IPR014001">
    <property type="entry name" value="Helicase_ATP-bd"/>
</dbReference>
<dbReference type="PROSITE" id="PS51192">
    <property type="entry name" value="HELICASE_ATP_BIND_1"/>
    <property type="match status" value="1"/>
</dbReference>
<feature type="compositionally biased region" description="Polar residues" evidence="4">
    <location>
        <begin position="407"/>
        <end position="417"/>
    </location>
</feature>
<feature type="compositionally biased region" description="Polar residues" evidence="4">
    <location>
        <begin position="132"/>
        <end position="150"/>
    </location>
</feature>
<name>A0A1J7JMD0_9PEZI</name>
<evidence type="ECO:0000259" key="5">
    <source>
        <dbReference type="PROSITE" id="PS51192"/>
    </source>
</evidence>
<dbReference type="SUPFAM" id="SSF52540">
    <property type="entry name" value="P-loop containing nucleoside triphosphate hydrolases"/>
    <property type="match status" value="2"/>
</dbReference>
<evidence type="ECO:0000313" key="8">
    <source>
        <dbReference type="Proteomes" id="UP000182658"/>
    </source>
</evidence>
<dbReference type="AlphaFoldDB" id="A0A1J7JMD0"/>
<feature type="domain" description="Helicase ATP-binding" evidence="5">
    <location>
        <begin position="450"/>
        <end position="627"/>
    </location>
</feature>
<feature type="compositionally biased region" description="Basic and acidic residues" evidence="4">
    <location>
        <begin position="159"/>
        <end position="171"/>
    </location>
</feature>
<feature type="compositionally biased region" description="Polar residues" evidence="4">
    <location>
        <begin position="192"/>
        <end position="209"/>
    </location>
</feature>
<dbReference type="PANTHER" id="PTHR10799">
    <property type="entry name" value="SNF2/RAD54 HELICASE FAMILY"/>
    <property type="match status" value="1"/>
</dbReference>
<feature type="non-terminal residue" evidence="7">
    <location>
        <position position="1"/>
    </location>
</feature>
<dbReference type="STRING" id="1408157.A0A1J7JMD0"/>
<dbReference type="InterPro" id="IPR049730">
    <property type="entry name" value="SNF2/RAD54-like_C"/>
</dbReference>
<dbReference type="InterPro" id="IPR027417">
    <property type="entry name" value="P-loop_NTPase"/>
</dbReference>
<dbReference type="PROSITE" id="PS51194">
    <property type="entry name" value="HELICASE_CTER"/>
    <property type="match status" value="1"/>
</dbReference>
<keyword evidence="1" id="KW-0547">Nucleotide-binding</keyword>
<dbReference type="Gene3D" id="3.40.50.10810">
    <property type="entry name" value="Tandem AAA-ATPase domain"/>
    <property type="match status" value="1"/>
</dbReference>
<dbReference type="EMBL" id="KV875093">
    <property type="protein sequence ID" value="OIW34561.1"/>
    <property type="molecule type" value="Genomic_DNA"/>
</dbReference>
<dbReference type="SMART" id="SM00487">
    <property type="entry name" value="DEXDc"/>
    <property type="match status" value="1"/>
</dbReference>
<feature type="domain" description="Helicase C-terminal" evidence="6">
    <location>
        <begin position="814"/>
        <end position="977"/>
    </location>
</feature>
<feature type="region of interest" description="Disordered" evidence="4">
    <location>
        <begin position="260"/>
        <end position="283"/>
    </location>
</feature>
<feature type="compositionally biased region" description="Polar residues" evidence="4">
    <location>
        <begin position="16"/>
        <end position="32"/>
    </location>
</feature>
<reference evidence="7 8" key="1">
    <citation type="submission" date="2016-10" db="EMBL/GenBank/DDBJ databases">
        <title>Draft genome sequence of Coniochaeta ligniaria NRRL30616, a lignocellulolytic fungus for bioabatement of inhibitors in plant biomass hydrolysates.</title>
        <authorList>
            <consortium name="DOE Joint Genome Institute"/>
            <person name="Jimenez D.J."/>
            <person name="Hector R.E."/>
            <person name="Riley R."/>
            <person name="Sun H."/>
            <person name="Grigoriev I.V."/>
            <person name="Van Elsas J.D."/>
            <person name="Nichols N.N."/>
        </authorList>
    </citation>
    <scope>NUCLEOTIDE SEQUENCE [LARGE SCALE GENOMIC DNA]</scope>
    <source>
        <strain evidence="7 8">NRRL 30616</strain>
    </source>
</reference>
<dbReference type="InterPro" id="IPR001650">
    <property type="entry name" value="Helicase_C-like"/>
</dbReference>
<organism evidence="7 8">
    <name type="scientific">Coniochaeta ligniaria NRRL 30616</name>
    <dbReference type="NCBI Taxonomy" id="1408157"/>
    <lineage>
        <taxon>Eukaryota</taxon>
        <taxon>Fungi</taxon>
        <taxon>Dikarya</taxon>
        <taxon>Ascomycota</taxon>
        <taxon>Pezizomycotina</taxon>
        <taxon>Sordariomycetes</taxon>
        <taxon>Sordariomycetidae</taxon>
        <taxon>Coniochaetales</taxon>
        <taxon>Coniochaetaceae</taxon>
        <taxon>Coniochaeta</taxon>
    </lineage>
</organism>
<dbReference type="Pfam" id="PF00271">
    <property type="entry name" value="Helicase_C"/>
    <property type="match status" value="1"/>
</dbReference>
<sequence length="993" mass="111143">DDLDNDDDEFAGSKSAYFTQPTQIIPRSSPAYQTQPTQLKLPLLASSPRSVVEVPASPDVQRNLTSVPQRKLPIAIAPAGTAFRNPARAAPAAPAPSSKKRAYIDISDDDLPTPIFDDDSSDDGAPARGNIKPSSFVTKKPASQQENSEPAKTPQKPPKLSEHKQINDVLDRGSGLPSSSQAAPKEPVRVNLASSPKASQDSQKSTAPTLNPAPRRGRLVQGRRLMQGRPSRNSSPPSSPLRPDPIVEAPAAKIIDLVSSDEEDDFDQSPDSSPPSKQDKNPDKIAHEQRVLDYLNTCGKVQLMAIAKINAAKAEAMLKHKPFGSINDGRKVAMMHKTKKKASKVAIGEEVMDAIEEFITHLDRIDHLVDVCDSRGKALRAATSRWNLDMYGQPKSSGDVTNEEPLTPSSRGTSVNIDSLAPPPITREPELMRGHCELKSYQLYGLNWLKLLYQKNIGAILADDMGLGKTCQVISLMCAVIEEYRNSPDKSKLKRPWPNLVVVPPSTFGNWAAEFEKFAPDLRVTMYKGSQGERDELFEEMKDDPSEIEVILTTYTQVGRWEDATNLSRLQPVVTVFDEGHMLKNPDTKVYKRLRRIGGSWKLMLTGTPIQNNLMEMIGLLQMLEPSLFELHFGDLENLFSQKVTLKDVSEGALDFDDRVTRARSILDPFILQRKKEQVLELPKKTHTVVYCDLHKAQAPIYRAFESQFRNDESTAKETKADKINTENNPWIQTRKAALHPYLFRRFYNEETVEKMARTLWKRWPSNEERPDTLARFIEELKQYSDFELHMWCRDHAVIRSFDIPQGSLHWSGKIQKLLELVREYKRNGDRVLIFTRFQMTVPLLQEVLEKEEIKNRQFQGSTDVAVRQELIEEFNEDDSITAFIITTGSGATGINLTAANKVIIFDPSDNPQTDIQAENRAHRIGQTRPVEIIRLVTKGTVEELILAAGQKKIELARKVTGEKDGEAAAIAAAQMTDAELKKTVRQAMLGKG</sequence>
<feature type="compositionally biased region" description="Acidic residues" evidence="4">
    <location>
        <begin position="106"/>
        <end position="122"/>
    </location>
</feature>